<evidence type="ECO:0000313" key="2">
    <source>
        <dbReference type="Proteomes" id="UP000051380"/>
    </source>
</evidence>
<dbReference type="AlphaFoldDB" id="A0A0R3CM20"/>
<evidence type="ECO:0000313" key="1">
    <source>
        <dbReference type="EMBL" id="KRP98761.1"/>
    </source>
</evidence>
<comment type="caution">
    <text evidence="1">The sequence shown here is derived from an EMBL/GenBank/DDBJ whole genome shotgun (WGS) entry which is preliminary data.</text>
</comment>
<organism evidence="1 2">
    <name type="scientific">Bradyrhizobium yuanmingense</name>
    <dbReference type="NCBI Taxonomy" id="108015"/>
    <lineage>
        <taxon>Bacteria</taxon>
        <taxon>Pseudomonadati</taxon>
        <taxon>Pseudomonadota</taxon>
        <taxon>Alphaproteobacteria</taxon>
        <taxon>Hyphomicrobiales</taxon>
        <taxon>Nitrobacteraceae</taxon>
        <taxon>Bradyrhizobium</taxon>
    </lineage>
</organism>
<protein>
    <submittedName>
        <fullName evidence="1">Uncharacterized protein</fullName>
    </submittedName>
</protein>
<reference evidence="1 2" key="1">
    <citation type="submission" date="2015-09" db="EMBL/GenBank/DDBJ databases">
        <title>Draft Genome Sequence of the Strain BR 3267 (Bradyrhizobium yuanmingense) recommended as inoculant for cowpea in Brazil.</title>
        <authorList>
            <person name="Simoes-Araujo J.L."/>
            <person name="Zilli J.E."/>
        </authorList>
    </citation>
    <scope>NUCLEOTIDE SEQUENCE [LARGE SCALE GENOMIC DNA]</scope>
    <source>
        <strain evidence="1 2">BR3267</strain>
    </source>
</reference>
<sequence length="79" mass="8491">MRRGTEGSFHIGLDHVFCLQPSEIGLQAMVCGLIVKGTGRVLMLILQEAGTDTGRRTALVAAFRGHCDGVIAMLVHKTQ</sequence>
<proteinExistence type="predicted"/>
<name>A0A0R3CM20_9BRAD</name>
<dbReference type="EMBL" id="LJYF01000018">
    <property type="protein sequence ID" value="KRP98761.1"/>
    <property type="molecule type" value="Genomic_DNA"/>
</dbReference>
<dbReference type="Proteomes" id="UP000051380">
    <property type="component" value="Unassembled WGS sequence"/>
</dbReference>
<gene>
    <name evidence="1" type="ORF">AOQ72_16805</name>
</gene>
<accession>A0A0R3CM20</accession>